<keyword evidence="4 8" id="KW-1133">Transmembrane helix</keyword>
<organism evidence="11 12">
    <name type="scientific">Shewanella zhuhaiensis</name>
    <dbReference type="NCBI Taxonomy" id="2919576"/>
    <lineage>
        <taxon>Bacteria</taxon>
        <taxon>Pseudomonadati</taxon>
        <taxon>Pseudomonadota</taxon>
        <taxon>Gammaproteobacteria</taxon>
        <taxon>Alteromonadales</taxon>
        <taxon>Shewanellaceae</taxon>
        <taxon>Shewanella</taxon>
    </lineage>
</organism>
<dbReference type="AlphaFoldDB" id="A0AAJ1BH36"/>
<accession>A0AAJ1BH36</accession>
<sequence length="439" mass="47163">MNKVCFKFMPVNSRLLKPGLLSALALLALSAFSAPQAQAVDIRASKAKLEQLEREQLRERQALQSSLNGLERELISLRREASDVRRAADESSLSLDALKKRTREWRSQADYQRAAIGRFMAGSSAGAPSPDSISQDKLSPANLKALSKELAAILPESAAWQTKALAMDDGRIKTLPVLTLGPLSWYLDGESAGFVSQSDSGLRAGISLAADGLATLKRGEPGSIEFDPTLERAMARAKERESVPEHVEKGGLWAVPILAFGAFALVISLFKGAQLMRLPQVQPLLAERMSSDDRLQPVDGIEGMQAELMDVTLKSPHGRSRDDKLFALLLAQKQKLEYFVGAVAITAAVSPLLGLLGTVSGMIETFKLMTLFGAGDPQAVSGGISEALVTTELGLIVAIPALLAHALLSRRVKTYYGQLESCAIHLSQLDPKPREGAAS</sequence>
<keyword evidence="6" id="KW-0653">Protein transport</keyword>
<evidence type="ECO:0000256" key="1">
    <source>
        <dbReference type="ARBA" id="ARBA00004651"/>
    </source>
</evidence>
<feature type="transmembrane region" description="Helical" evidence="8">
    <location>
        <begin position="383"/>
        <end position="408"/>
    </location>
</feature>
<keyword evidence="9" id="KW-0732">Signal</keyword>
<evidence type="ECO:0000256" key="9">
    <source>
        <dbReference type="SAM" id="SignalP"/>
    </source>
</evidence>
<dbReference type="GO" id="GO:0005886">
    <property type="term" value="C:plasma membrane"/>
    <property type="evidence" value="ECO:0007669"/>
    <property type="project" value="UniProtKB-SubCell"/>
</dbReference>
<feature type="transmembrane region" description="Helical" evidence="8">
    <location>
        <begin position="338"/>
        <end position="363"/>
    </location>
</feature>
<keyword evidence="5 8" id="KW-0472">Membrane</keyword>
<dbReference type="Proteomes" id="UP001297581">
    <property type="component" value="Unassembled WGS sequence"/>
</dbReference>
<comment type="caution">
    <text evidence="11">The sequence shown here is derived from an EMBL/GenBank/DDBJ whole genome shotgun (WGS) entry which is preliminary data.</text>
</comment>
<evidence type="ECO:0000256" key="3">
    <source>
        <dbReference type="ARBA" id="ARBA00022692"/>
    </source>
</evidence>
<gene>
    <name evidence="11" type="ORF">MJ923_09965</name>
</gene>
<protein>
    <submittedName>
        <fullName evidence="11">MotA/TolQ/ExbB proton channel family protein</fullName>
    </submittedName>
</protein>
<feature type="chain" id="PRO_5042572678" evidence="9">
    <location>
        <begin position="40"/>
        <end position="439"/>
    </location>
</feature>
<evidence type="ECO:0000313" key="11">
    <source>
        <dbReference type="EMBL" id="MCH4294625.1"/>
    </source>
</evidence>
<feature type="domain" description="MotA/TolQ/ExbB proton channel" evidence="10">
    <location>
        <begin position="329"/>
        <end position="420"/>
    </location>
</feature>
<feature type="signal peptide" evidence="9">
    <location>
        <begin position="1"/>
        <end position="39"/>
    </location>
</feature>
<keyword evidence="12" id="KW-1185">Reference proteome</keyword>
<dbReference type="Pfam" id="PF01618">
    <property type="entry name" value="MotA_ExbB"/>
    <property type="match status" value="1"/>
</dbReference>
<dbReference type="InterPro" id="IPR050790">
    <property type="entry name" value="ExbB/TolQ_transport"/>
</dbReference>
<evidence type="ECO:0000256" key="7">
    <source>
        <dbReference type="SAM" id="Coils"/>
    </source>
</evidence>
<keyword evidence="6" id="KW-0813">Transport</keyword>
<evidence type="ECO:0000256" key="6">
    <source>
        <dbReference type="RuleBase" id="RU004057"/>
    </source>
</evidence>
<feature type="transmembrane region" description="Helical" evidence="8">
    <location>
        <begin position="250"/>
        <end position="270"/>
    </location>
</feature>
<keyword evidence="3 8" id="KW-0812">Transmembrane</keyword>
<reference evidence="11 12" key="1">
    <citation type="submission" date="2022-02" db="EMBL/GenBank/DDBJ databases">
        <title>The genome sequence of Shewanella sp. 3B26.</title>
        <authorList>
            <person name="Du J."/>
        </authorList>
    </citation>
    <scope>NUCLEOTIDE SEQUENCE [LARGE SCALE GENOMIC DNA]</scope>
    <source>
        <strain evidence="11 12">3B26</strain>
    </source>
</reference>
<keyword evidence="2" id="KW-1003">Cell membrane</keyword>
<keyword evidence="7" id="KW-0175">Coiled coil</keyword>
<dbReference type="PANTHER" id="PTHR30625">
    <property type="entry name" value="PROTEIN TOLQ"/>
    <property type="match status" value="1"/>
</dbReference>
<evidence type="ECO:0000256" key="4">
    <source>
        <dbReference type="ARBA" id="ARBA00022989"/>
    </source>
</evidence>
<feature type="coiled-coil region" evidence="7">
    <location>
        <begin position="42"/>
        <end position="87"/>
    </location>
</feature>
<evidence type="ECO:0000259" key="10">
    <source>
        <dbReference type="Pfam" id="PF01618"/>
    </source>
</evidence>
<dbReference type="RefSeq" id="WP_240590952.1">
    <property type="nucleotide sequence ID" value="NZ_JAKUDL010000003.1"/>
</dbReference>
<evidence type="ECO:0000313" key="12">
    <source>
        <dbReference type="Proteomes" id="UP001297581"/>
    </source>
</evidence>
<dbReference type="EMBL" id="JAKUDL010000003">
    <property type="protein sequence ID" value="MCH4294625.1"/>
    <property type="molecule type" value="Genomic_DNA"/>
</dbReference>
<evidence type="ECO:0000256" key="8">
    <source>
        <dbReference type="SAM" id="Phobius"/>
    </source>
</evidence>
<comment type="similarity">
    <text evidence="6">Belongs to the exbB/tolQ family.</text>
</comment>
<dbReference type="GO" id="GO:0017038">
    <property type="term" value="P:protein import"/>
    <property type="evidence" value="ECO:0007669"/>
    <property type="project" value="TreeGrafter"/>
</dbReference>
<comment type="subcellular location">
    <subcellularLocation>
        <location evidence="1">Cell membrane</location>
        <topology evidence="1">Multi-pass membrane protein</topology>
    </subcellularLocation>
    <subcellularLocation>
        <location evidence="6">Membrane</location>
        <topology evidence="6">Multi-pass membrane protein</topology>
    </subcellularLocation>
</comment>
<proteinExistence type="inferred from homology"/>
<name>A0AAJ1BH36_9GAMM</name>
<evidence type="ECO:0000256" key="2">
    <source>
        <dbReference type="ARBA" id="ARBA00022475"/>
    </source>
</evidence>
<dbReference type="InterPro" id="IPR002898">
    <property type="entry name" value="MotA_ExbB_proton_chnl"/>
</dbReference>
<dbReference type="PANTHER" id="PTHR30625:SF11">
    <property type="entry name" value="MOTA_TOLQ_EXBB PROTON CHANNEL DOMAIN-CONTAINING PROTEIN"/>
    <property type="match status" value="1"/>
</dbReference>
<evidence type="ECO:0000256" key="5">
    <source>
        <dbReference type="ARBA" id="ARBA00023136"/>
    </source>
</evidence>